<dbReference type="GeneID" id="135194702"/>
<evidence type="ECO:0000313" key="2">
    <source>
        <dbReference type="Proteomes" id="UP001652626"/>
    </source>
</evidence>
<keyword evidence="2" id="KW-1185">Reference proteome</keyword>
<name>A0ABM4AZ97_VANTA</name>
<proteinExistence type="predicted"/>
<organism evidence="2 3">
    <name type="scientific">Vanessa tameamea</name>
    <name type="common">Kamehameha butterfly</name>
    <dbReference type="NCBI Taxonomy" id="334116"/>
    <lineage>
        <taxon>Eukaryota</taxon>
        <taxon>Metazoa</taxon>
        <taxon>Ecdysozoa</taxon>
        <taxon>Arthropoda</taxon>
        <taxon>Hexapoda</taxon>
        <taxon>Insecta</taxon>
        <taxon>Pterygota</taxon>
        <taxon>Neoptera</taxon>
        <taxon>Endopterygota</taxon>
        <taxon>Lepidoptera</taxon>
        <taxon>Glossata</taxon>
        <taxon>Ditrysia</taxon>
        <taxon>Papilionoidea</taxon>
        <taxon>Nymphalidae</taxon>
        <taxon>Nymphalinae</taxon>
        <taxon>Vanessa</taxon>
    </lineage>
</organism>
<evidence type="ECO:0000313" key="3">
    <source>
        <dbReference type="RefSeq" id="XP_064076612.1"/>
    </source>
</evidence>
<protein>
    <submittedName>
        <fullName evidence="3">Uncharacterized protein LOC135194702</fullName>
    </submittedName>
</protein>
<gene>
    <name evidence="3" type="primary">LOC135194702</name>
</gene>
<dbReference type="PANTHER" id="PTHR10773:SF19">
    <property type="match status" value="1"/>
</dbReference>
<evidence type="ECO:0000256" key="1">
    <source>
        <dbReference type="SAM" id="MobiDB-lite"/>
    </source>
</evidence>
<reference evidence="3" key="1">
    <citation type="submission" date="2025-08" db="UniProtKB">
        <authorList>
            <consortium name="RefSeq"/>
        </authorList>
    </citation>
    <scope>IDENTIFICATION</scope>
    <source>
        <tissue evidence="3">Whole body</tissue>
    </source>
</reference>
<feature type="region of interest" description="Disordered" evidence="1">
    <location>
        <begin position="43"/>
        <end position="100"/>
    </location>
</feature>
<dbReference type="Proteomes" id="UP001652626">
    <property type="component" value="Chromosome 4"/>
</dbReference>
<accession>A0ABM4AZ97</accession>
<dbReference type="PANTHER" id="PTHR10773">
    <property type="entry name" value="DNA-DIRECTED RNA POLYMERASES I, II, AND III SUBUNIT RPABC2"/>
    <property type="match status" value="1"/>
</dbReference>
<sequence>MELVEAQNPALETATEDDGYENILRFWNRQTEIESTTTEIVINQEFRENTTPQEEKKKGRKRKRNEQSWKQNKAKSLRNAGKQYISKKNKTSKSRSVQSPCSDKCSEKITAEQRQTIFDAYWNLGQVDAQRSFIISCMTDITPRYKYTNARNPRNCNQAFHNLFEGQSVRVCKTFFIKTLDISDRVIRTVKDKIDKHGFLSRDRRGQHINHIRIDEQLIKDIKEFIDAIPRIESHYIREYSTREYIDGGKTISDVFRDFEEAQNKNKKAAGRYCTFYKKFTQDYNILFFRPRKDQCDLCLQYKNSTPEQKLLLQESYDTHL</sequence>
<feature type="compositionally biased region" description="Basic and acidic residues" evidence="1">
    <location>
        <begin position="45"/>
        <end position="57"/>
    </location>
</feature>
<dbReference type="RefSeq" id="XP_064076612.1">
    <property type="nucleotide sequence ID" value="XM_064220542.1"/>
</dbReference>